<sequence>MTRKTALTDSTQTDSTPTDSSARWRDAPPIASTGQRRTSAQAESGVGVASPPTAVPPVTARSEGQDGSLAVDPDAAADQQPRGIFARLATIRNSSWLASAALHLIALIILALLTYRLGGTERGLLIEGAWSGPESTTRLESITITEATSENQNESQELPVEVEALVVSDHLANASIVAPEQATAIDEKSLVGSLTGGAALASEQVVFIGGGGMSARTPEGRKKYGDRYGATAASEAAVENALRWLANHQRHDGSWSFDLRLAPCEGRCRHGRKENDDTPTPSTAATGLALLAFLGAGYTSETGPYQDVVQRGLYYLRSTAAESQFGYDWQQGGSMYGQGIALMAISEALGMTKHDERYDSDLYHYANLGTRFTVIAQHQNGSWGYTPGSPGDTTLTGWQILSLIGARKAGIQTRSDTFSRAKAFLMSVREEPEYQFGYRSPKAEKTTTAIALALLMYLGQTPGYTPFDDAVHKLAEDGPTLTNVYHDYYATMALHHFRHRDWETWNDQLRDHLVRSQATEGHEAGSWHFQDQWGDVGGRVYTTAMCALILEVYYRFLPLYEQPPEFPL</sequence>
<evidence type="ECO:0008006" key="5">
    <source>
        <dbReference type="Google" id="ProtNLM"/>
    </source>
</evidence>
<dbReference type="AlphaFoldDB" id="A0A5B9MQ33"/>
<protein>
    <recommendedName>
        <fullName evidence="5">Squalene cyclase C-terminal domain-containing protein</fullName>
    </recommendedName>
</protein>
<feature type="transmembrane region" description="Helical" evidence="2">
    <location>
        <begin position="96"/>
        <end position="115"/>
    </location>
</feature>
<name>A0A5B9MQ33_9BACT</name>
<feature type="compositionally biased region" description="Polar residues" evidence="1">
    <location>
        <begin position="32"/>
        <end position="42"/>
    </location>
</feature>
<keyword evidence="2" id="KW-0472">Membrane</keyword>
<proteinExistence type="predicted"/>
<dbReference type="SUPFAM" id="SSF48239">
    <property type="entry name" value="Terpenoid cyclases/Protein prenyltransferases"/>
    <property type="match status" value="1"/>
</dbReference>
<evidence type="ECO:0000313" key="4">
    <source>
        <dbReference type="Proteomes" id="UP000321353"/>
    </source>
</evidence>
<keyword evidence="2" id="KW-1133">Transmembrane helix</keyword>
<keyword evidence="4" id="KW-1185">Reference proteome</keyword>
<feature type="compositionally biased region" description="Low complexity" evidence="1">
    <location>
        <begin position="8"/>
        <end position="21"/>
    </location>
</feature>
<feature type="region of interest" description="Disordered" evidence="1">
    <location>
        <begin position="1"/>
        <end position="75"/>
    </location>
</feature>
<dbReference type="Gene3D" id="1.50.10.20">
    <property type="match status" value="2"/>
</dbReference>
<gene>
    <name evidence="3" type="ORF">Mal15_59560</name>
</gene>
<accession>A0A5B9MQ33</accession>
<feature type="compositionally biased region" description="Low complexity" evidence="1">
    <location>
        <begin position="45"/>
        <end position="60"/>
    </location>
</feature>
<evidence type="ECO:0000256" key="2">
    <source>
        <dbReference type="SAM" id="Phobius"/>
    </source>
</evidence>
<dbReference type="Proteomes" id="UP000321353">
    <property type="component" value="Chromosome"/>
</dbReference>
<dbReference type="RefSeq" id="WP_147870892.1">
    <property type="nucleotide sequence ID" value="NZ_CP036264.1"/>
</dbReference>
<dbReference type="EMBL" id="CP036264">
    <property type="protein sequence ID" value="QEG01875.1"/>
    <property type="molecule type" value="Genomic_DNA"/>
</dbReference>
<reference evidence="3 4" key="1">
    <citation type="submission" date="2019-02" db="EMBL/GenBank/DDBJ databases">
        <title>Planctomycetal bacteria perform biofilm scaping via a novel small molecule.</title>
        <authorList>
            <person name="Jeske O."/>
            <person name="Boedeker C."/>
            <person name="Wiegand S."/>
            <person name="Breitling P."/>
            <person name="Kallscheuer N."/>
            <person name="Jogler M."/>
            <person name="Rohde M."/>
            <person name="Petersen J."/>
            <person name="Medema M.H."/>
            <person name="Surup F."/>
            <person name="Jogler C."/>
        </authorList>
    </citation>
    <scope>NUCLEOTIDE SEQUENCE [LARGE SCALE GENOMIC DNA]</scope>
    <source>
        <strain evidence="3 4">Mal15</strain>
    </source>
</reference>
<dbReference type="CDD" id="cd00688">
    <property type="entry name" value="ISOPREN_C2_like"/>
    <property type="match status" value="1"/>
</dbReference>
<dbReference type="InterPro" id="IPR008930">
    <property type="entry name" value="Terpenoid_cyclase/PrenylTrfase"/>
</dbReference>
<evidence type="ECO:0000313" key="3">
    <source>
        <dbReference type="EMBL" id="QEG01875.1"/>
    </source>
</evidence>
<organism evidence="3 4">
    <name type="scientific">Stieleria maiorica</name>
    <dbReference type="NCBI Taxonomy" id="2795974"/>
    <lineage>
        <taxon>Bacteria</taxon>
        <taxon>Pseudomonadati</taxon>
        <taxon>Planctomycetota</taxon>
        <taxon>Planctomycetia</taxon>
        <taxon>Pirellulales</taxon>
        <taxon>Pirellulaceae</taxon>
        <taxon>Stieleria</taxon>
    </lineage>
</organism>
<dbReference type="KEGG" id="smam:Mal15_59560"/>
<keyword evidence="2" id="KW-0812">Transmembrane</keyword>
<evidence type="ECO:0000256" key="1">
    <source>
        <dbReference type="SAM" id="MobiDB-lite"/>
    </source>
</evidence>